<accession>A0A174UKE6</accession>
<proteinExistence type="predicted"/>
<organism evidence="1 2">
    <name type="scientific">Anaerotruncus colihominis</name>
    <dbReference type="NCBI Taxonomy" id="169435"/>
    <lineage>
        <taxon>Bacteria</taxon>
        <taxon>Bacillati</taxon>
        <taxon>Bacillota</taxon>
        <taxon>Clostridia</taxon>
        <taxon>Eubacteriales</taxon>
        <taxon>Oscillospiraceae</taxon>
        <taxon>Anaerotruncus</taxon>
    </lineage>
</organism>
<dbReference type="AlphaFoldDB" id="A0A174UKE6"/>
<gene>
    <name evidence="1" type="ORF">ERS852551_03622</name>
</gene>
<reference evidence="1 2" key="1">
    <citation type="submission" date="2015-09" db="EMBL/GenBank/DDBJ databases">
        <authorList>
            <consortium name="Pathogen Informatics"/>
        </authorList>
    </citation>
    <scope>NUCLEOTIDE SEQUENCE [LARGE SCALE GENOMIC DNA]</scope>
    <source>
        <strain evidence="1 2">2789STDY5834939</strain>
    </source>
</reference>
<name>A0A174UKE6_9FIRM</name>
<dbReference type="RefSeq" id="WP_055246160.1">
    <property type="nucleotide sequence ID" value="NZ_CZBE01000038.1"/>
</dbReference>
<sequence>MEAQVMTSKMQERKAEAAEFLIDARRLPPELRWKIQGMVELFDFLNTDAAKAQMQGNKTAGEIPAV</sequence>
<evidence type="ECO:0000313" key="2">
    <source>
        <dbReference type="Proteomes" id="UP000095765"/>
    </source>
</evidence>
<dbReference type="Proteomes" id="UP000095765">
    <property type="component" value="Unassembled WGS sequence"/>
</dbReference>
<dbReference type="OrthoDB" id="9873193at2"/>
<dbReference type="EMBL" id="CZBE01000038">
    <property type="protein sequence ID" value="CUQ22672.1"/>
    <property type="molecule type" value="Genomic_DNA"/>
</dbReference>
<protein>
    <submittedName>
        <fullName evidence="1">Uncharacterized protein</fullName>
    </submittedName>
</protein>
<evidence type="ECO:0000313" key="1">
    <source>
        <dbReference type="EMBL" id="CUQ22672.1"/>
    </source>
</evidence>